<sequence length="204" mass="22839">MFGITRNLKGRLEPTGTSLPFPGNSKKLKDQNVVRLVRRWVKGVMGHELDHLSHFNFVVGLATESKPSTEIPINLELICIEDMGSNYTANMTQLGACLSSTSLANKRGSPLSIVTNRQHSRHLEDHRDGSQGTEFLVPQCNSQSNTPSLIYSYESGTSDLFEWSHHPHKVPYANTIIHASETAELYHIELLLLIDLWLSMRTAT</sequence>
<evidence type="ECO:0000313" key="1">
    <source>
        <dbReference type="EMBL" id="KAK7361823.1"/>
    </source>
</evidence>
<name>A0AAN9N214_CANGL</name>
<reference evidence="1 2" key="1">
    <citation type="submission" date="2024-01" db="EMBL/GenBank/DDBJ databases">
        <title>The genomes of 5 underutilized Papilionoideae crops provide insights into root nodulation and disease resistanc.</title>
        <authorList>
            <person name="Jiang F."/>
        </authorList>
    </citation>
    <scope>NUCLEOTIDE SEQUENCE [LARGE SCALE GENOMIC DNA]</scope>
    <source>
        <strain evidence="1">LVBAO_FW01</strain>
        <tissue evidence="1">Leaves</tissue>
    </source>
</reference>
<keyword evidence="2" id="KW-1185">Reference proteome</keyword>
<protein>
    <submittedName>
        <fullName evidence="1">Uncharacterized protein</fullName>
    </submittedName>
</protein>
<accession>A0AAN9N214</accession>
<dbReference type="Proteomes" id="UP001367508">
    <property type="component" value="Unassembled WGS sequence"/>
</dbReference>
<proteinExistence type="predicted"/>
<evidence type="ECO:0000313" key="2">
    <source>
        <dbReference type="Proteomes" id="UP001367508"/>
    </source>
</evidence>
<dbReference type="AlphaFoldDB" id="A0AAN9N214"/>
<comment type="caution">
    <text evidence="1">The sequence shown here is derived from an EMBL/GenBank/DDBJ whole genome shotgun (WGS) entry which is preliminary data.</text>
</comment>
<dbReference type="EMBL" id="JAYMYQ010000001">
    <property type="protein sequence ID" value="KAK7361823.1"/>
    <property type="molecule type" value="Genomic_DNA"/>
</dbReference>
<gene>
    <name evidence="1" type="ORF">VNO77_03907</name>
</gene>
<organism evidence="1 2">
    <name type="scientific">Canavalia gladiata</name>
    <name type="common">Sword bean</name>
    <name type="synonym">Dolichos gladiatus</name>
    <dbReference type="NCBI Taxonomy" id="3824"/>
    <lineage>
        <taxon>Eukaryota</taxon>
        <taxon>Viridiplantae</taxon>
        <taxon>Streptophyta</taxon>
        <taxon>Embryophyta</taxon>
        <taxon>Tracheophyta</taxon>
        <taxon>Spermatophyta</taxon>
        <taxon>Magnoliopsida</taxon>
        <taxon>eudicotyledons</taxon>
        <taxon>Gunneridae</taxon>
        <taxon>Pentapetalae</taxon>
        <taxon>rosids</taxon>
        <taxon>fabids</taxon>
        <taxon>Fabales</taxon>
        <taxon>Fabaceae</taxon>
        <taxon>Papilionoideae</taxon>
        <taxon>50 kb inversion clade</taxon>
        <taxon>NPAAA clade</taxon>
        <taxon>indigoferoid/millettioid clade</taxon>
        <taxon>Phaseoleae</taxon>
        <taxon>Canavalia</taxon>
    </lineage>
</organism>